<evidence type="ECO:0000313" key="3">
    <source>
        <dbReference type="EMBL" id="GGA94475.1"/>
    </source>
</evidence>
<reference evidence="3" key="2">
    <citation type="submission" date="2020-09" db="EMBL/GenBank/DDBJ databases">
        <authorList>
            <person name="Sun Q."/>
            <person name="Zhou Y."/>
        </authorList>
    </citation>
    <scope>NUCLEOTIDE SEQUENCE</scope>
    <source>
        <strain evidence="3">CGMCC 1.15448</strain>
    </source>
</reference>
<accession>A0A8J2UBK9</accession>
<dbReference type="EMBL" id="BMJC01000002">
    <property type="protein sequence ID" value="GGA94475.1"/>
    <property type="molecule type" value="Genomic_DNA"/>
</dbReference>
<dbReference type="PANTHER" id="PTHR46268:SF6">
    <property type="entry name" value="UNIVERSAL STRESS PROTEIN UP12"/>
    <property type="match status" value="1"/>
</dbReference>
<gene>
    <name evidence="3" type="ORF">GCM10011511_17220</name>
</gene>
<sequence length="272" mass="30115">MRKIVVPVSFSANSANAVRYAADMALAIGGEVHLVHVLQEASYFSKRPMPHFLFEELRDGGYQLLNDLAREIRRRTAGKVPVSTNLEIGDGADRLREYCERCRPFLVVMGGGEASIEEGFESSPIIRAMQRLPYPLLLIPANAIFHGVGKVVLACDTEDIYSGVASVLPFLNDLIRLLGARFEVVHVVGDGESAGDAAKEYDGWKKQLATFEAQLQVVRRDTVGDGIAYYLGHHPADWLLVLPKKHSILEFHKSRAKEIVLHCAVPVMSLHE</sequence>
<dbReference type="InterPro" id="IPR006016">
    <property type="entry name" value="UspA"/>
</dbReference>
<evidence type="ECO:0000256" key="1">
    <source>
        <dbReference type="ARBA" id="ARBA00008791"/>
    </source>
</evidence>
<keyword evidence="4" id="KW-1185">Reference proteome</keyword>
<dbReference type="RefSeq" id="WP_188930652.1">
    <property type="nucleotide sequence ID" value="NZ_BMJC01000002.1"/>
</dbReference>
<dbReference type="CDD" id="cd00293">
    <property type="entry name" value="USP-like"/>
    <property type="match status" value="1"/>
</dbReference>
<dbReference type="SUPFAM" id="SSF52402">
    <property type="entry name" value="Adenine nucleotide alpha hydrolases-like"/>
    <property type="match status" value="2"/>
</dbReference>
<dbReference type="AlphaFoldDB" id="A0A8J2UBK9"/>
<reference evidence="3" key="1">
    <citation type="journal article" date="2014" name="Int. J. Syst. Evol. Microbiol.">
        <title>Complete genome sequence of Corynebacterium casei LMG S-19264T (=DSM 44701T), isolated from a smear-ripened cheese.</title>
        <authorList>
            <consortium name="US DOE Joint Genome Institute (JGI-PGF)"/>
            <person name="Walter F."/>
            <person name="Albersmeier A."/>
            <person name="Kalinowski J."/>
            <person name="Ruckert C."/>
        </authorList>
    </citation>
    <scope>NUCLEOTIDE SEQUENCE</scope>
    <source>
        <strain evidence="3">CGMCC 1.15448</strain>
    </source>
</reference>
<dbReference type="Proteomes" id="UP000607559">
    <property type="component" value="Unassembled WGS sequence"/>
</dbReference>
<protein>
    <recommendedName>
        <fullName evidence="2">UspA domain-containing protein</fullName>
    </recommendedName>
</protein>
<organism evidence="3 4">
    <name type="scientific">Puia dinghuensis</name>
    <dbReference type="NCBI Taxonomy" id="1792502"/>
    <lineage>
        <taxon>Bacteria</taxon>
        <taxon>Pseudomonadati</taxon>
        <taxon>Bacteroidota</taxon>
        <taxon>Chitinophagia</taxon>
        <taxon>Chitinophagales</taxon>
        <taxon>Chitinophagaceae</taxon>
        <taxon>Puia</taxon>
    </lineage>
</organism>
<comment type="caution">
    <text evidence="3">The sequence shown here is derived from an EMBL/GenBank/DDBJ whole genome shotgun (WGS) entry which is preliminary data.</text>
</comment>
<evidence type="ECO:0000313" key="4">
    <source>
        <dbReference type="Proteomes" id="UP000607559"/>
    </source>
</evidence>
<feature type="domain" description="UspA" evidence="2">
    <location>
        <begin position="1"/>
        <end position="139"/>
    </location>
</feature>
<proteinExistence type="inferred from homology"/>
<dbReference type="Gene3D" id="3.40.50.12370">
    <property type="match status" value="1"/>
</dbReference>
<comment type="similarity">
    <text evidence="1">Belongs to the universal stress protein A family.</text>
</comment>
<name>A0A8J2UBK9_9BACT</name>
<dbReference type="PANTHER" id="PTHR46268">
    <property type="entry name" value="STRESS RESPONSE PROTEIN NHAX"/>
    <property type="match status" value="1"/>
</dbReference>
<dbReference type="Pfam" id="PF00582">
    <property type="entry name" value="Usp"/>
    <property type="match status" value="1"/>
</dbReference>
<evidence type="ECO:0000259" key="2">
    <source>
        <dbReference type="Pfam" id="PF00582"/>
    </source>
</evidence>